<dbReference type="EMBL" id="JBHTAX010000004">
    <property type="protein sequence ID" value="MFC7192110.1"/>
    <property type="molecule type" value="Genomic_DNA"/>
</dbReference>
<evidence type="ECO:0000313" key="2">
    <source>
        <dbReference type="Proteomes" id="UP001596417"/>
    </source>
</evidence>
<dbReference type="SUPFAM" id="SSF55486">
    <property type="entry name" value="Metalloproteases ('zincins'), catalytic domain"/>
    <property type="match status" value="1"/>
</dbReference>
<keyword evidence="2" id="KW-1185">Reference proteome</keyword>
<comment type="caution">
    <text evidence="1">The sequence shown here is derived from an EMBL/GenBank/DDBJ whole genome shotgun (WGS) entry which is preliminary data.</text>
</comment>
<evidence type="ECO:0000313" key="1">
    <source>
        <dbReference type="EMBL" id="MFC7192110.1"/>
    </source>
</evidence>
<accession>A0ABD5YS02</accession>
<dbReference type="AlphaFoldDB" id="A0ABD5YS02"/>
<sequence length="171" mass="18684">MRASGATQAGFNSSHERRAWVCGRTCATTVSDEHGTSNPDVLATVSDIDVIEDDWNGLDSLVLLGTYRDGTITLYREQIRDVATANDVPVCQLIEATLAHELGHCLVDLSEIDSPQTQRWRNVAESFLGIDSRPKAIHEAAANGFCFALLESRFETSPLFDCPEILSSPSD</sequence>
<dbReference type="RefSeq" id="WP_264556472.1">
    <property type="nucleotide sequence ID" value="NZ_CP109980.1"/>
</dbReference>
<dbReference type="GeneID" id="76201792"/>
<gene>
    <name evidence="1" type="ORF">ACFQL7_21410</name>
</gene>
<protein>
    <submittedName>
        <fullName evidence="1">Metallopeptidase family protein</fullName>
    </submittedName>
</protein>
<organism evidence="1 2">
    <name type="scientific">Halocatena marina</name>
    <dbReference type="NCBI Taxonomy" id="2934937"/>
    <lineage>
        <taxon>Archaea</taxon>
        <taxon>Methanobacteriati</taxon>
        <taxon>Methanobacteriota</taxon>
        <taxon>Stenosarchaea group</taxon>
        <taxon>Halobacteria</taxon>
        <taxon>Halobacteriales</taxon>
        <taxon>Natronomonadaceae</taxon>
        <taxon>Halocatena</taxon>
    </lineage>
</organism>
<dbReference type="InterPro" id="IPR038555">
    <property type="entry name" value="Zincin_1_sf"/>
</dbReference>
<dbReference type="Proteomes" id="UP001596417">
    <property type="component" value="Unassembled WGS sequence"/>
</dbReference>
<dbReference type="Gene3D" id="3.30.2010.20">
    <property type="match status" value="1"/>
</dbReference>
<reference evidence="1 2" key="1">
    <citation type="journal article" date="2019" name="Int. J. Syst. Evol. Microbiol.">
        <title>The Global Catalogue of Microorganisms (GCM) 10K type strain sequencing project: providing services to taxonomists for standard genome sequencing and annotation.</title>
        <authorList>
            <consortium name="The Broad Institute Genomics Platform"/>
            <consortium name="The Broad Institute Genome Sequencing Center for Infectious Disease"/>
            <person name="Wu L."/>
            <person name="Ma J."/>
        </authorList>
    </citation>
    <scope>NUCLEOTIDE SEQUENCE [LARGE SCALE GENOMIC DNA]</scope>
    <source>
        <strain evidence="1 2">RDMS1</strain>
    </source>
</reference>
<name>A0ABD5YS02_9EURY</name>
<proteinExistence type="predicted"/>